<dbReference type="Proteomes" id="UP000307164">
    <property type="component" value="Unassembled WGS sequence"/>
</dbReference>
<name>A0A5S3VD01_9GAMM</name>
<evidence type="ECO:0000313" key="3">
    <source>
        <dbReference type="Proteomes" id="UP000307164"/>
    </source>
</evidence>
<organism evidence="1 4">
    <name type="scientific">Pseudoalteromonas aurantia</name>
    <dbReference type="NCBI Taxonomy" id="43654"/>
    <lineage>
        <taxon>Bacteria</taxon>
        <taxon>Pseudomonadati</taxon>
        <taxon>Pseudomonadota</taxon>
        <taxon>Gammaproteobacteria</taxon>
        <taxon>Alteromonadales</taxon>
        <taxon>Pseudoalteromonadaceae</taxon>
        <taxon>Pseudoalteromonas</taxon>
    </lineage>
</organism>
<sequence length="132" mass="14700">MRKSQRKIWLISILFFSVGCEQTAPPAPILATIKHPTAMMKAELQSAIVQLKGGVAPRLADNVFSTNSALLIEQTSNLAGPLESPIYVTNKESVARFELQKRGDLCVLYFPKTQNYVPLEHVKCRPTYPAEK</sequence>
<keyword evidence="3" id="KW-1185">Reference proteome</keyword>
<evidence type="ECO:0000313" key="2">
    <source>
        <dbReference type="EMBL" id="TMO69861.1"/>
    </source>
</evidence>
<dbReference type="Proteomes" id="UP000307217">
    <property type="component" value="Unassembled WGS sequence"/>
</dbReference>
<dbReference type="EMBL" id="PNBX01000013">
    <property type="protein sequence ID" value="TMO69752.1"/>
    <property type="molecule type" value="Genomic_DNA"/>
</dbReference>
<reference evidence="3 4" key="1">
    <citation type="submission" date="2018-01" db="EMBL/GenBank/DDBJ databases">
        <authorList>
            <person name="Paulsen S."/>
            <person name="Gram L.K."/>
        </authorList>
    </citation>
    <scope>NUCLEOTIDE SEQUENCE [LARGE SCALE GENOMIC DNA]</scope>
    <source>
        <strain evidence="1 4">S3790</strain>
        <strain evidence="2 3">S3895</strain>
    </source>
</reference>
<dbReference type="EMBL" id="PNBW01000152">
    <property type="protein sequence ID" value="TMO69861.1"/>
    <property type="molecule type" value="Genomic_DNA"/>
</dbReference>
<proteinExistence type="predicted"/>
<evidence type="ECO:0000313" key="4">
    <source>
        <dbReference type="Proteomes" id="UP000307217"/>
    </source>
</evidence>
<reference evidence="3 4" key="2">
    <citation type="submission" date="2019-06" db="EMBL/GenBank/DDBJ databases">
        <title>Co-occurence of chitin degradation, pigmentation and bioactivity in marine Pseudoalteromonas.</title>
        <authorList>
            <person name="Sonnenschein E.C."/>
            <person name="Bech P.K."/>
        </authorList>
    </citation>
    <scope>NUCLEOTIDE SEQUENCE [LARGE SCALE GENOMIC DNA]</scope>
    <source>
        <strain evidence="4">S3790</strain>
        <strain evidence="3">S3895</strain>
    </source>
</reference>
<gene>
    <name evidence="1" type="ORF">CWC19_03890</name>
    <name evidence="2" type="ORF">CWC20_20245</name>
</gene>
<dbReference type="PROSITE" id="PS51257">
    <property type="entry name" value="PROKAR_LIPOPROTEIN"/>
    <property type="match status" value="1"/>
</dbReference>
<accession>A0A5S3VD01</accession>
<protein>
    <recommendedName>
        <fullName evidence="5">Lipoprotein</fullName>
    </recommendedName>
</protein>
<evidence type="ECO:0000313" key="1">
    <source>
        <dbReference type="EMBL" id="TMO69752.1"/>
    </source>
</evidence>
<dbReference type="RefSeq" id="WP_138590172.1">
    <property type="nucleotide sequence ID" value="NZ_PNBW01000152.1"/>
</dbReference>
<reference evidence="1" key="3">
    <citation type="submission" date="2019-09" db="EMBL/GenBank/DDBJ databases">
        <title>Co-occurence of chitin degradation, pigmentation and bioactivity in marine Pseudoalteromonas.</title>
        <authorList>
            <person name="Sonnenschein E.C."/>
            <person name="Bech P.K."/>
        </authorList>
    </citation>
    <scope>NUCLEOTIDE SEQUENCE</scope>
    <source>
        <strain evidence="1">S3790</strain>
        <strain evidence="2">S3895</strain>
    </source>
</reference>
<dbReference type="AlphaFoldDB" id="A0A5S3VD01"/>
<evidence type="ECO:0008006" key="5">
    <source>
        <dbReference type="Google" id="ProtNLM"/>
    </source>
</evidence>
<comment type="caution">
    <text evidence="1">The sequence shown here is derived from an EMBL/GenBank/DDBJ whole genome shotgun (WGS) entry which is preliminary data.</text>
</comment>
<dbReference type="OrthoDB" id="6308777at2"/>